<dbReference type="RefSeq" id="WP_236999632.1">
    <property type="nucleotide sequence ID" value="NZ_JAKKOR010000014.1"/>
</dbReference>
<evidence type="ECO:0000256" key="1">
    <source>
        <dbReference type="ARBA" id="ARBA00022679"/>
    </source>
</evidence>
<dbReference type="PANTHER" id="PTHR43072:SF23">
    <property type="entry name" value="UPF0039 PROTEIN C11D3.02C"/>
    <property type="match status" value="1"/>
</dbReference>
<keyword evidence="2" id="KW-0012">Acyltransferase</keyword>
<dbReference type="InterPro" id="IPR016181">
    <property type="entry name" value="Acyl_CoA_acyltransferase"/>
</dbReference>
<keyword evidence="1" id="KW-0808">Transferase</keyword>
<accession>A0ABS9IXX8</accession>
<evidence type="ECO:0000313" key="4">
    <source>
        <dbReference type="EMBL" id="MCF8590432.1"/>
    </source>
</evidence>
<name>A0ABS9IXX8_9ACTN</name>
<proteinExistence type="predicted"/>
<dbReference type="EMBL" id="JAKKOR010000014">
    <property type="protein sequence ID" value="MCF8590432.1"/>
    <property type="molecule type" value="Genomic_DNA"/>
</dbReference>
<reference evidence="4 5" key="1">
    <citation type="submission" date="2022-01" db="EMBL/GenBank/DDBJ databases">
        <authorList>
            <person name="Huang Y."/>
        </authorList>
    </citation>
    <scope>NUCLEOTIDE SEQUENCE [LARGE SCALE GENOMIC DNA]</scope>
    <source>
        <strain evidence="4 5">HY366</strain>
    </source>
</reference>
<keyword evidence="5" id="KW-1185">Reference proteome</keyword>
<evidence type="ECO:0000256" key="2">
    <source>
        <dbReference type="ARBA" id="ARBA00023315"/>
    </source>
</evidence>
<dbReference type="Gene3D" id="3.40.630.30">
    <property type="match status" value="1"/>
</dbReference>
<evidence type="ECO:0000313" key="5">
    <source>
        <dbReference type="Proteomes" id="UP001200110"/>
    </source>
</evidence>
<organism evidence="4 5">
    <name type="scientific">Gordonia liuliyuniae</name>
    <dbReference type="NCBI Taxonomy" id="2911517"/>
    <lineage>
        <taxon>Bacteria</taxon>
        <taxon>Bacillati</taxon>
        <taxon>Actinomycetota</taxon>
        <taxon>Actinomycetes</taxon>
        <taxon>Mycobacteriales</taxon>
        <taxon>Gordoniaceae</taxon>
        <taxon>Gordonia</taxon>
    </lineage>
</organism>
<dbReference type="Proteomes" id="UP001200110">
    <property type="component" value="Unassembled WGS sequence"/>
</dbReference>
<sequence>MRKNQGMLTMRDATVADCSDVADIYRHYVETSTASFDYDPPDVGEWEARVAHGRSAGLPFIVAEDPDVMPGIVGFARLGPYRGKTGWAFTAENSIYLRPEAAGRGTGGRLLGALIDKAGPSTVRHIMAVISDEAPASVALHAKAGFVESGRTPNVGYKFGRWIGVVYMHLDLGPESGAP</sequence>
<feature type="domain" description="N-acetyltransferase" evidence="3">
    <location>
        <begin position="8"/>
        <end position="173"/>
    </location>
</feature>
<dbReference type="InterPro" id="IPR000182">
    <property type="entry name" value="GNAT_dom"/>
</dbReference>
<gene>
    <name evidence="4" type="ORF">L5G33_18405</name>
</gene>
<evidence type="ECO:0000259" key="3">
    <source>
        <dbReference type="PROSITE" id="PS51186"/>
    </source>
</evidence>
<protein>
    <submittedName>
        <fullName evidence="4">N-acetyltransferase family protein</fullName>
    </submittedName>
</protein>
<dbReference type="PANTHER" id="PTHR43072">
    <property type="entry name" value="N-ACETYLTRANSFERASE"/>
    <property type="match status" value="1"/>
</dbReference>
<comment type="caution">
    <text evidence="4">The sequence shown here is derived from an EMBL/GenBank/DDBJ whole genome shotgun (WGS) entry which is preliminary data.</text>
</comment>
<dbReference type="PROSITE" id="PS51186">
    <property type="entry name" value="GNAT"/>
    <property type="match status" value="1"/>
</dbReference>
<dbReference type="Pfam" id="PF00583">
    <property type="entry name" value="Acetyltransf_1"/>
    <property type="match status" value="1"/>
</dbReference>
<dbReference type="SUPFAM" id="SSF55729">
    <property type="entry name" value="Acyl-CoA N-acyltransferases (Nat)"/>
    <property type="match status" value="1"/>
</dbReference>